<evidence type="ECO:0000313" key="1">
    <source>
        <dbReference type="EMBL" id="MEC1178648.1"/>
    </source>
</evidence>
<gene>
    <name evidence="1" type="ORF">P9B03_09160</name>
</gene>
<accession>A0AAW9NRT1</accession>
<keyword evidence="2" id="KW-1185">Reference proteome</keyword>
<organism evidence="1 2">
    <name type="scientific">Metasolibacillus meyeri</name>
    <dbReference type="NCBI Taxonomy" id="1071052"/>
    <lineage>
        <taxon>Bacteria</taxon>
        <taxon>Bacillati</taxon>
        <taxon>Bacillota</taxon>
        <taxon>Bacilli</taxon>
        <taxon>Bacillales</taxon>
        <taxon>Caryophanaceae</taxon>
        <taxon>Metasolibacillus</taxon>
    </lineage>
</organism>
<protein>
    <recommendedName>
        <fullName evidence="3">7-cyano-7-deazaguanine synthase</fullName>
    </recommendedName>
</protein>
<evidence type="ECO:0008006" key="3">
    <source>
        <dbReference type="Google" id="ProtNLM"/>
    </source>
</evidence>
<sequence>MGLVKSIIQLDVVNSGENGVSVGAFYHSEIICTYNFYSEKKPHNMGKELILATLTSWATIDLCFVDLIEIQYPLTQVSQDYILKHFNYIMPNYEYTHNNDRAKISFTYPASDISSFEKLVLDKEKYLLGYTGGKDSTLCNIILQEAGKQVTYYTISYDDDNHAKDGHIDISIKNKYLYEKLSRLGIEKNSNYVSFHQADDIHPTFVAPYYDLNSTTPANLVVGLPWDVIHSFKDGYTDLVPTETYGSICILEEFYKDLGISNFRVISPIAVLHSFGVYQAVKQLIGFDRLMSLDSCWNSYMFKGEQCGTCPKCQRLKVIYEYSFNSDYLDWAPSININIENLFGSIYATSVLNKHMDIQWNKGFILDWESLKLVDEFLPTLMKLLNFPLINGENLQINFKSDVQLTEELIKDIVSKININYNNLLDKPISEIMVPWLPFEEDYNWNRQNRVLNCYGRIPLYDDKNKKWEEIIIEEHGPKLILPDLEVFRRWLNKDNIFSFSPELSKFIPEYN</sequence>
<proteinExistence type="predicted"/>
<name>A0AAW9NRT1_9BACL</name>
<dbReference type="RefSeq" id="WP_326123130.1">
    <property type="nucleotide sequence ID" value="NZ_JARSFG010000012.1"/>
</dbReference>
<dbReference type="Proteomes" id="UP001344888">
    <property type="component" value="Unassembled WGS sequence"/>
</dbReference>
<dbReference type="AlphaFoldDB" id="A0AAW9NRT1"/>
<dbReference type="SUPFAM" id="SSF52402">
    <property type="entry name" value="Adenine nucleotide alpha hydrolases-like"/>
    <property type="match status" value="1"/>
</dbReference>
<evidence type="ECO:0000313" key="2">
    <source>
        <dbReference type="Proteomes" id="UP001344888"/>
    </source>
</evidence>
<dbReference type="EMBL" id="JARSFG010000012">
    <property type="protein sequence ID" value="MEC1178648.1"/>
    <property type="molecule type" value="Genomic_DNA"/>
</dbReference>
<reference evidence="1 2" key="1">
    <citation type="submission" date="2023-03" db="EMBL/GenBank/DDBJ databases">
        <title>Bacillus Genome Sequencing.</title>
        <authorList>
            <person name="Dunlap C."/>
        </authorList>
    </citation>
    <scope>NUCLEOTIDE SEQUENCE [LARGE SCALE GENOMIC DNA]</scope>
    <source>
        <strain evidence="1 2">B-59205</strain>
    </source>
</reference>
<comment type="caution">
    <text evidence="1">The sequence shown here is derived from an EMBL/GenBank/DDBJ whole genome shotgun (WGS) entry which is preliminary data.</text>
</comment>